<feature type="non-terminal residue" evidence="1">
    <location>
        <position position="56"/>
    </location>
</feature>
<accession>G7YET6</accession>
<reference evidence="1" key="1">
    <citation type="journal article" date="2011" name="Genome Biol.">
        <title>The draft genome of the carcinogenic human liver fluke Clonorchis sinensis.</title>
        <authorList>
            <person name="Wang X."/>
            <person name="Chen W."/>
            <person name="Huang Y."/>
            <person name="Sun J."/>
            <person name="Men J."/>
            <person name="Liu H."/>
            <person name="Luo F."/>
            <person name="Guo L."/>
            <person name="Lv X."/>
            <person name="Deng C."/>
            <person name="Zhou C."/>
            <person name="Fan Y."/>
            <person name="Li X."/>
            <person name="Huang L."/>
            <person name="Hu Y."/>
            <person name="Liang C."/>
            <person name="Hu X."/>
            <person name="Xu J."/>
            <person name="Yu X."/>
        </authorList>
    </citation>
    <scope>NUCLEOTIDE SEQUENCE [LARGE SCALE GENOMIC DNA]</scope>
    <source>
        <strain evidence="1">Henan</strain>
    </source>
</reference>
<protein>
    <submittedName>
        <fullName evidence="1">Uncharacterized protein</fullName>
    </submittedName>
</protein>
<gene>
    <name evidence="1" type="ORF">CLF_106210</name>
</gene>
<dbReference type="AlphaFoldDB" id="G7YET6"/>
<sequence>MDLTAFLSPYCLKPLEPLGSYCQFLRRWHSVLVKHLCSLYLRPVVLRRYCCHELLP</sequence>
<name>G7YET6_CLOSI</name>
<proteinExistence type="predicted"/>
<organism evidence="1 2">
    <name type="scientific">Clonorchis sinensis</name>
    <name type="common">Chinese liver fluke</name>
    <dbReference type="NCBI Taxonomy" id="79923"/>
    <lineage>
        <taxon>Eukaryota</taxon>
        <taxon>Metazoa</taxon>
        <taxon>Spiralia</taxon>
        <taxon>Lophotrochozoa</taxon>
        <taxon>Platyhelminthes</taxon>
        <taxon>Trematoda</taxon>
        <taxon>Digenea</taxon>
        <taxon>Opisthorchiida</taxon>
        <taxon>Opisthorchiata</taxon>
        <taxon>Opisthorchiidae</taxon>
        <taxon>Clonorchis</taxon>
    </lineage>
</organism>
<evidence type="ECO:0000313" key="1">
    <source>
        <dbReference type="EMBL" id="GAA51469.1"/>
    </source>
</evidence>
<reference key="2">
    <citation type="submission" date="2011-10" db="EMBL/GenBank/DDBJ databases">
        <title>The genome and transcriptome sequence of Clonorchis sinensis provide insights into the carcinogenic liver fluke.</title>
        <authorList>
            <person name="Wang X."/>
            <person name="Huang Y."/>
            <person name="Chen W."/>
            <person name="Liu H."/>
            <person name="Guo L."/>
            <person name="Chen Y."/>
            <person name="Luo F."/>
            <person name="Zhou W."/>
            <person name="Sun J."/>
            <person name="Mao Q."/>
            <person name="Liang P."/>
            <person name="Zhou C."/>
            <person name="Tian Y."/>
            <person name="Men J."/>
            <person name="Lv X."/>
            <person name="Huang L."/>
            <person name="Zhou J."/>
            <person name="Hu Y."/>
            <person name="Li R."/>
            <person name="Zhang F."/>
            <person name="Lei H."/>
            <person name="Li X."/>
            <person name="Hu X."/>
            <person name="Liang C."/>
            <person name="Xu J."/>
            <person name="Wu Z."/>
            <person name="Yu X."/>
        </authorList>
    </citation>
    <scope>NUCLEOTIDE SEQUENCE</scope>
    <source>
        <strain>Henan</strain>
    </source>
</reference>
<keyword evidence="2" id="KW-1185">Reference proteome</keyword>
<dbReference type="EMBL" id="DF143157">
    <property type="protein sequence ID" value="GAA51469.1"/>
    <property type="molecule type" value="Genomic_DNA"/>
</dbReference>
<dbReference type="Proteomes" id="UP000008909">
    <property type="component" value="Unassembled WGS sequence"/>
</dbReference>
<evidence type="ECO:0000313" key="2">
    <source>
        <dbReference type="Proteomes" id="UP000008909"/>
    </source>
</evidence>